<protein>
    <submittedName>
        <fullName evidence="1">Uncharacterized protein</fullName>
    </submittedName>
</protein>
<dbReference type="EMBL" id="CM020618">
    <property type="protein sequence ID" value="KAK1861983.1"/>
    <property type="molecule type" value="Genomic_DNA"/>
</dbReference>
<comment type="caution">
    <text evidence="1">The sequence shown here is derived from an EMBL/GenBank/DDBJ whole genome shotgun (WGS) entry which is preliminary data.</text>
</comment>
<sequence length="163" mass="16126">MATGVRAVVAATSLTIAMLLAAALVDAIAVGDTCPCALSGGGGRCLDFQLGSSPGTCSIRPCKPSYNVNGDCGDDKVCVSGTCEAAGDCEGGKEQACDIAYTLFTEDKNNRAKCCPANSQCVKTGIQGGESTACSTDCGKNCAPFCSFSGAAAGGLPLCSEGP</sequence>
<reference evidence="1" key="1">
    <citation type="submission" date="2019-11" db="EMBL/GenBank/DDBJ databases">
        <title>Nori genome reveals adaptations in red seaweeds to the harsh intertidal environment.</title>
        <authorList>
            <person name="Wang D."/>
            <person name="Mao Y."/>
        </authorList>
    </citation>
    <scope>NUCLEOTIDE SEQUENCE</scope>
    <source>
        <tissue evidence="1">Gametophyte</tissue>
    </source>
</reference>
<organism evidence="1 2">
    <name type="scientific">Pyropia yezoensis</name>
    <name type="common">Susabi-nori</name>
    <name type="synonym">Porphyra yezoensis</name>
    <dbReference type="NCBI Taxonomy" id="2788"/>
    <lineage>
        <taxon>Eukaryota</taxon>
        <taxon>Rhodophyta</taxon>
        <taxon>Bangiophyceae</taxon>
        <taxon>Bangiales</taxon>
        <taxon>Bangiaceae</taxon>
        <taxon>Pyropia</taxon>
    </lineage>
</organism>
<gene>
    <name evidence="1" type="ORF">I4F81_004559</name>
</gene>
<dbReference type="Proteomes" id="UP000798662">
    <property type="component" value="Chromosome 1"/>
</dbReference>
<evidence type="ECO:0000313" key="1">
    <source>
        <dbReference type="EMBL" id="KAK1861983.1"/>
    </source>
</evidence>
<proteinExistence type="predicted"/>
<accession>A0ACC3BVR0</accession>
<keyword evidence="2" id="KW-1185">Reference proteome</keyword>
<evidence type="ECO:0000313" key="2">
    <source>
        <dbReference type="Proteomes" id="UP000798662"/>
    </source>
</evidence>
<name>A0ACC3BVR0_PYRYE</name>